<dbReference type="InterPro" id="IPR023214">
    <property type="entry name" value="HAD_sf"/>
</dbReference>
<dbReference type="Gene3D" id="1.10.150.450">
    <property type="match status" value="1"/>
</dbReference>
<organism evidence="1 2">
    <name type="scientific">Hibiscus sabdariffa</name>
    <name type="common">roselle</name>
    <dbReference type="NCBI Taxonomy" id="183260"/>
    <lineage>
        <taxon>Eukaryota</taxon>
        <taxon>Viridiplantae</taxon>
        <taxon>Streptophyta</taxon>
        <taxon>Embryophyta</taxon>
        <taxon>Tracheophyta</taxon>
        <taxon>Spermatophyta</taxon>
        <taxon>Magnoliopsida</taxon>
        <taxon>eudicotyledons</taxon>
        <taxon>Gunneridae</taxon>
        <taxon>Pentapetalae</taxon>
        <taxon>rosids</taxon>
        <taxon>malvids</taxon>
        <taxon>Malvales</taxon>
        <taxon>Malvaceae</taxon>
        <taxon>Malvoideae</taxon>
        <taxon>Hibiscus</taxon>
    </lineage>
</organism>
<accession>A0ABR1ZZD4</accession>
<dbReference type="SFLD" id="SFLDS00003">
    <property type="entry name" value="Haloacid_Dehalogenase"/>
    <property type="match status" value="1"/>
</dbReference>
<dbReference type="Gene3D" id="3.40.50.1000">
    <property type="entry name" value="HAD superfamily/HAD-like"/>
    <property type="match status" value="1"/>
</dbReference>
<dbReference type="SFLD" id="SFLDG01129">
    <property type="entry name" value="C1.5:_HAD__Beta-PGM__Phosphata"/>
    <property type="match status" value="1"/>
</dbReference>
<dbReference type="PANTHER" id="PTHR12725:SF123">
    <property type="entry name" value="SUPPRESSOR OF DISRUPTION OF TFIIS-LIKE"/>
    <property type="match status" value="1"/>
</dbReference>
<dbReference type="PANTHER" id="PTHR12725">
    <property type="entry name" value="HALOACID DEHALOGENASE-LIKE HYDROLASE"/>
    <property type="match status" value="1"/>
</dbReference>
<comment type="caution">
    <text evidence="1">The sequence shown here is derived from an EMBL/GenBank/DDBJ whole genome shotgun (WGS) entry which is preliminary data.</text>
</comment>
<dbReference type="SFLD" id="SFLDG01132">
    <property type="entry name" value="C1.5.3:_5'-Nucleotidase_Like"/>
    <property type="match status" value="1"/>
</dbReference>
<dbReference type="Pfam" id="PF00702">
    <property type="entry name" value="Hydrolase"/>
    <property type="match status" value="1"/>
</dbReference>
<dbReference type="InterPro" id="IPR036412">
    <property type="entry name" value="HAD-like_sf"/>
</dbReference>
<proteinExistence type="predicted"/>
<gene>
    <name evidence="1" type="ORF">V6N12_067076</name>
</gene>
<name>A0ABR1ZZD4_9ROSI</name>
<dbReference type="EMBL" id="JBBPBM010001210">
    <property type="protein sequence ID" value="KAK8486072.1"/>
    <property type="molecule type" value="Genomic_DNA"/>
</dbReference>
<dbReference type="NCBIfam" id="TIGR01509">
    <property type="entry name" value="HAD-SF-IA-v3"/>
    <property type="match status" value="1"/>
</dbReference>
<evidence type="ECO:0000313" key="2">
    <source>
        <dbReference type="Proteomes" id="UP001472677"/>
    </source>
</evidence>
<dbReference type="NCBIfam" id="TIGR01993">
    <property type="entry name" value="Pyr-5-nucltdase"/>
    <property type="match status" value="1"/>
</dbReference>
<dbReference type="SUPFAM" id="SSF56784">
    <property type="entry name" value="HAD-like"/>
    <property type="match status" value="1"/>
</dbReference>
<reference evidence="1 2" key="1">
    <citation type="journal article" date="2024" name="G3 (Bethesda)">
        <title>Genome assembly of Hibiscus sabdariffa L. provides insights into metabolisms of medicinal natural products.</title>
        <authorList>
            <person name="Kim T."/>
        </authorList>
    </citation>
    <scope>NUCLEOTIDE SEQUENCE [LARGE SCALE GENOMIC DNA]</scope>
    <source>
        <strain evidence="1">TK-2024</strain>
        <tissue evidence="1">Old leaves</tissue>
    </source>
</reference>
<keyword evidence="2" id="KW-1185">Reference proteome</keyword>
<evidence type="ECO:0000313" key="1">
    <source>
        <dbReference type="EMBL" id="KAK8486072.1"/>
    </source>
</evidence>
<dbReference type="Proteomes" id="UP001472677">
    <property type="component" value="Unassembled WGS sequence"/>
</dbReference>
<dbReference type="InterPro" id="IPR010237">
    <property type="entry name" value="Pyr-5-nucltdase"/>
</dbReference>
<dbReference type="InterPro" id="IPR006439">
    <property type="entry name" value="HAD-SF_hydro_IA"/>
</dbReference>
<protein>
    <submittedName>
        <fullName evidence="1">Uncharacterized protein</fullName>
    </submittedName>
</protein>
<sequence length="379" mass="42282">MGSTPPLYSSQHFNVSAFLIIFRAGPLADASIVLAGDFDVHRVLVVVSKGDRGVSDIGKVHVTKVDKNSMKVFFKDGASCDEAKQEMMEEGLVVLADIMEYENQYQHVAEAKYDCLLFDVDDTLYPLSSGLSKACTRNIEDFMVEKLGIEANRVSETNRVLYRNYGTSMAGLRAIGYNFDYDEYHSFVHGRLPYENLKPDHVLRNLLLSLPIRKVVFSNGDKVHVAKVLRKLGLEDCFERVISFETLNPTNGSHASDSFKLRELSAEILDASQSQLPETPIICKPFKNAFEQAFNIANINPRKTLFFDDSIRNIQSGKEIGLHTVMVGTSHRTNGADYALESIHNIREALPELWESDTKKAEAAVAYSGKLAIQTSVMA</sequence>